<dbReference type="SUPFAM" id="SSF48452">
    <property type="entry name" value="TPR-like"/>
    <property type="match status" value="1"/>
</dbReference>
<feature type="signal peptide" evidence="4">
    <location>
        <begin position="1"/>
        <end position="22"/>
    </location>
</feature>
<name>A0A556MV28_9SPHI</name>
<feature type="repeat" description="TPR" evidence="3">
    <location>
        <begin position="130"/>
        <end position="163"/>
    </location>
</feature>
<keyword evidence="6" id="KW-1185">Reference proteome</keyword>
<dbReference type="PROSITE" id="PS50293">
    <property type="entry name" value="TPR_REGION"/>
    <property type="match status" value="1"/>
</dbReference>
<dbReference type="PROSITE" id="PS50005">
    <property type="entry name" value="TPR"/>
    <property type="match status" value="3"/>
</dbReference>
<keyword evidence="2 3" id="KW-0802">TPR repeat</keyword>
<dbReference type="PANTHER" id="PTHR44943:SF8">
    <property type="entry name" value="TPR REPEAT-CONTAINING PROTEIN MJ0263"/>
    <property type="match status" value="1"/>
</dbReference>
<organism evidence="5 6">
    <name type="scientific">Mucilaginibacter corticis</name>
    <dbReference type="NCBI Taxonomy" id="2597670"/>
    <lineage>
        <taxon>Bacteria</taxon>
        <taxon>Pseudomonadati</taxon>
        <taxon>Bacteroidota</taxon>
        <taxon>Sphingobacteriia</taxon>
        <taxon>Sphingobacteriales</taxon>
        <taxon>Sphingobacteriaceae</taxon>
        <taxon>Mucilaginibacter</taxon>
    </lineage>
</organism>
<protein>
    <submittedName>
        <fullName evidence="5">Tetratricopeptide repeat protein</fullName>
    </submittedName>
</protein>
<dbReference type="InterPro" id="IPR019734">
    <property type="entry name" value="TPR_rpt"/>
</dbReference>
<accession>A0A556MV28</accession>
<evidence type="ECO:0000256" key="2">
    <source>
        <dbReference type="ARBA" id="ARBA00022803"/>
    </source>
</evidence>
<dbReference type="InterPro" id="IPR011990">
    <property type="entry name" value="TPR-like_helical_dom_sf"/>
</dbReference>
<dbReference type="SMART" id="SM00028">
    <property type="entry name" value="TPR"/>
    <property type="match status" value="3"/>
</dbReference>
<evidence type="ECO:0000313" key="6">
    <source>
        <dbReference type="Proteomes" id="UP000318733"/>
    </source>
</evidence>
<dbReference type="InterPro" id="IPR051685">
    <property type="entry name" value="Ycf3/AcsC/BcsC/TPR_MFPF"/>
</dbReference>
<evidence type="ECO:0000256" key="1">
    <source>
        <dbReference type="ARBA" id="ARBA00022737"/>
    </source>
</evidence>
<dbReference type="Gene3D" id="1.25.40.10">
    <property type="entry name" value="Tetratricopeptide repeat domain"/>
    <property type="match status" value="2"/>
</dbReference>
<feature type="repeat" description="TPR" evidence="3">
    <location>
        <begin position="96"/>
        <end position="129"/>
    </location>
</feature>
<dbReference type="Pfam" id="PF14559">
    <property type="entry name" value="TPR_19"/>
    <property type="match status" value="1"/>
</dbReference>
<dbReference type="Proteomes" id="UP000318733">
    <property type="component" value="Unassembled WGS sequence"/>
</dbReference>
<dbReference type="Pfam" id="PF13181">
    <property type="entry name" value="TPR_8"/>
    <property type="match status" value="1"/>
</dbReference>
<feature type="repeat" description="TPR" evidence="3">
    <location>
        <begin position="29"/>
        <end position="62"/>
    </location>
</feature>
<evidence type="ECO:0000313" key="5">
    <source>
        <dbReference type="EMBL" id="TSJ43801.1"/>
    </source>
</evidence>
<dbReference type="OrthoDB" id="9771112at2"/>
<comment type="caution">
    <text evidence="5">The sequence shown here is derived from an EMBL/GenBank/DDBJ whole genome shotgun (WGS) entry which is preliminary data.</text>
</comment>
<dbReference type="EMBL" id="VLPK01000001">
    <property type="protein sequence ID" value="TSJ43801.1"/>
    <property type="molecule type" value="Genomic_DNA"/>
</dbReference>
<gene>
    <name evidence="5" type="ORF">FO440_06325</name>
</gene>
<reference evidence="5 6" key="1">
    <citation type="submission" date="2019-07" db="EMBL/GenBank/DDBJ databases">
        <authorList>
            <person name="Huq M.A."/>
        </authorList>
    </citation>
    <scope>NUCLEOTIDE SEQUENCE [LARGE SCALE GENOMIC DNA]</scope>
    <source>
        <strain evidence="5 6">MAH-19</strain>
    </source>
</reference>
<keyword evidence="1" id="KW-0677">Repeat</keyword>
<dbReference type="AlphaFoldDB" id="A0A556MV28"/>
<sequence length="338" mass="37825">MQKVYRSIIVCLLLVMPAITFAQDKKADADALIKQGTALHDAQKYDEAIAKYNEALKIAPGNLNALYEKGFTLYASGKADQAIPLLEKVANSNTSPHAFAVLGNIYDDRGDFDRAISCYTKGIAAFPKDGNLWYNLGVSYMRQNKNSQAEDAAIESIKINQKHLNSYRLYVLATYSQGKHECSLLAWCNYLMLVPQPKQSAEACNYIKNILHYSINDGNIVIKGTDEQSRVQQMDIAAAVSAIDPLLTSTKPVDSLGTQLASVFRIVNVKKEKFNSPFFTKYFCDFFGAMEKTKYMDVFTHYITVSMAPAENLAWLKARPDEIKGFNEWLASTKRVTD</sequence>
<evidence type="ECO:0000256" key="4">
    <source>
        <dbReference type="SAM" id="SignalP"/>
    </source>
</evidence>
<feature type="chain" id="PRO_5021842292" evidence="4">
    <location>
        <begin position="23"/>
        <end position="338"/>
    </location>
</feature>
<proteinExistence type="predicted"/>
<dbReference type="RefSeq" id="WP_144247367.1">
    <property type="nucleotide sequence ID" value="NZ_VLPK01000001.1"/>
</dbReference>
<evidence type="ECO:0000256" key="3">
    <source>
        <dbReference type="PROSITE-ProRule" id="PRU00339"/>
    </source>
</evidence>
<keyword evidence="4" id="KW-0732">Signal</keyword>
<dbReference type="PANTHER" id="PTHR44943">
    <property type="entry name" value="CELLULOSE SYNTHASE OPERON PROTEIN C"/>
    <property type="match status" value="1"/>
</dbReference>